<sequence length="70" mass="8045">DRSYTPTIDEIFTCKLQLFELPITGKYIEDQVESLNSNQINLVEQREHYIDLPQSANSSSTMKVLKKVLA</sequence>
<accession>A0A8S3ATB9</accession>
<dbReference type="Proteomes" id="UP000681720">
    <property type="component" value="Unassembled WGS sequence"/>
</dbReference>
<name>A0A8S3ATB9_9BILA</name>
<evidence type="ECO:0000313" key="1">
    <source>
        <dbReference type="EMBL" id="CAF4746910.1"/>
    </source>
</evidence>
<comment type="caution">
    <text evidence="1">The sequence shown here is derived from an EMBL/GenBank/DDBJ whole genome shotgun (WGS) entry which is preliminary data.</text>
</comment>
<protein>
    <submittedName>
        <fullName evidence="1">Uncharacterized protein</fullName>
    </submittedName>
</protein>
<dbReference type="AlphaFoldDB" id="A0A8S3ATB9"/>
<reference evidence="1" key="1">
    <citation type="submission" date="2021-02" db="EMBL/GenBank/DDBJ databases">
        <authorList>
            <person name="Nowell W R."/>
        </authorList>
    </citation>
    <scope>NUCLEOTIDE SEQUENCE</scope>
</reference>
<dbReference type="EMBL" id="CAJOBJ010137126">
    <property type="protein sequence ID" value="CAF4746910.1"/>
    <property type="molecule type" value="Genomic_DNA"/>
</dbReference>
<evidence type="ECO:0000313" key="2">
    <source>
        <dbReference type="Proteomes" id="UP000681720"/>
    </source>
</evidence>
<gene>
    <name evidence="1" type="ORF">GIL414_LOCUS44977</name>
</gene>
<feature type="non-terminal residue" evidence="1">
    <location>
        <position position="1"/>
    </location>
</feature>
<organism evidence="1 2">
    <name type="scientific">Rotaria magnacalcarata</name>
    <dbReference type="NCBI Taxonomy" id="392030"/>
    <lineage>
        <taxon>Eukaryota</taxon>
        <taxon>Metazoa</taxon>
        <taxon>Spiralia</taxon>
        <taxon>Gnathifera</taxon>
        <taxon>Rotifera</taxon>
        <taxon>Eurotatoria</taxon>
        <taxon>Bdelloidea</taxon>
        <taxon>Philodinida</taxon>
        <taxon>Philodinidae</taxon>
        <taxon>Rotaria</taxon>
    </lineage>
</organism>
<proteinExistence type="predicted"/>